<evidence type="ECO:0000313" key="5">
    <source>
        <dbReference type="Proteomes" id="UP001500466"/>
    </source>
</evidence>
<reference evidence="5" key="1">
    <citation type="journal article" date="2019" name="Int. J. Syst. Evol. Microbiol.">
        <title>The Global Catalogue of Microorganisms (GCM) 10K type strain sequencing project: providing services to taxonomists for standard genome sequencing and annotation.</title>
        <authorList>
            <consortium name="The Broad Institute Genomics Platform"/>
            <consortium name="The Broad Institute Genome Sequencing Center for Infectious Disease"/>
            <person name="Wu L."/>
            <person name="Ma J."/>
        </authorList>
    </citation>
    <scope>NUCLEOTIDE SEQUENCE [LARGE SCALE GENOMIC DNA]</scope>
    <source>
        <strain evidence="5">JCM 17986</strain>
    </source>
</reference>
<dbReference type="InterPro" id="IPR003325">
    <property type="entry name" value="TerD"/>
</dbReference>
<feature type="domain" description="TerD" evidence="3">
    <location>
        <begin position="1"/>
        <end position="176"/>
    </location>
</feature>
<protein>
    <submittedName>
        <fullName evidence="4">TerD family protein</fullName>
    </submittedName>
</protein>
<dbReference type="Pfam" id="PF02342">
    <property type="entry name" value="TerD"/>
    <property type="match status" value="1"/>
</dbReference>
<feature type="compositionally biased region" description="Basic residues" evidence="2">
    <location>
        <begin position="233"/>
        <end position="243"/>
    </location>
</feature>
<dbReference type="Proteomes" id="UP001500466">
    <property type="component" value="Unassembled WGS sequence"/>
</dbReference>
<dbReference type="RefSeq" id="WP_345680585.1">
    <property type="nucleotide sequence ID" value="NZ_BAABHS010000049.1"/>
</dbReference>
<dbReference type="Gene3D" id="2.60.60.30">
    <property type="entry name" value="sav2460 like domains"/>
    <property type="match status" value="1"/>
</dbReference>
<feature type="compositionally biased region" description="Low complexity" evidence="2">
    <location>
        <begin position="214"/>
        <end position="231"/>
    </location>
</feature>
<comment type="similarity">
    <text evidence="1">Belongs to the CAPAB/TerDEXZ family.</text>
</comment>
<gene>
    <name evidence="4" type="ORF">GCM10023205_77730</name>
</gene>
<dbReference type="PANTHER" id="PTHR32097:SF4">
    <property type="entry name" value="GENERAL STRESS PROTEIN 16U"/>
    <property type="match status" value="1"/>
</dbReference>
<organism evidence="4 5">
    <name type="scientific">Yinghuangia aomiensis</name>
    <dbReference type="NCBI Taxonomy" id="676205"/>
    <lineage>
        <taxon>Bacteria</taxon>
        <taxon>Bacillati</taxon>
        <taxon>Actinomycetota</taxon>
        <taxon>Actinomycetes</taxon>
        <taxon>Kitasatosporales</taxon>
        <taxon>Streptomycetaceae</taxon>
        <taxon>Yinghuangia</taxon>
    </lineage>
</organism>
<proteinExistence type="inferred from homology"/>
<feature type="region of interest" description="Disordered" evidence="2">
    <location>
        <begin position="214"/>
        <end position="243"/>
    </location>
</feature>
<dbReference type="CDD" id="cd06974">
    <property type="entry name" value="TerD_like"/>
    <property type="match status" value="1"/>
</dbReference>
<evidence type="ECO:0000313" key="4">
    <source>
        <dbReference type="EMBL" id="GAA4993499.1"/>
    </source>
</evidence>
<keyword evidence="5" id="KW-1185">Reference proteome</keyword>
<sequence>MLQQLVKGQNVALSALIEEVTSVALALNWADVSGSGDADASALLLDADGKVRSDDDFYFYNREPRSDDAVHLLGKTPTDAGSEDRIAVDLVGIPEEVARVLIVASRYGGGCFGELDGLHLMLSDASGEPVARFDIDDASTETAFVFGELYRRGGEWKFRAVGQGYDSGLAGLATDFGIDVDEDESADPAESGAAADPIDKASLPPIEFAAVTPAAAPEGSASAPPAEGEPAAKPRRVRTAKKKTVLPKLAKPGLADDDSWHRARVFPVSGLRNEQEREVRATSVLLAVMAQVPEFGRRITGKFNAPAGAIETYAEVSFKLGEDRVRPDGIVKVARGGRVWTALVETKTGGNPLKPEQVESYIEVARRHKYEAVITLSNDLGSDGEHPVAIDKRKLRGKVALRHLSWAEVAHEAHMLTHHQGVANPAHLWLLDELLYFLRHDNAGCKGFDNMGAGWVPVREAVSAGTLRPGDRRALQVAESWEKLVRQLCLRLGGELGVTVAPVMRGRRNLDAAQRRAVTATTLAESGVLAAEIRIPGTIGTLGLTADLRTSKIATSVQFDGPDQTRQLTRVRWLTRQLEHAPDDVRVEALVGDTGSGPCELLRALRTEPGLLVPDDGAAITGFHLALATSMGTKRGAEETGFIRSVDAAVDRFYRDVMQAVKPPAARGEAVADDEA</sequence>
<dbReference type="PANTHER" id="PTHR32097">
    <property type="entry name" value="CAMP-BINDING PROTEIN 1-RELATED"/>
    <property type="match status" value="1"/>
</dbReference>
<comment type="caution">
    <text evidence="4">The sequence shown here is derived from an EMBL/GenBank/DDBJ whole genome shotgun (WGS) entry which is preliminary data.</text>
</comment>
<dbReference type="EMBL" id="BAABHS010000049">
    <property type="protein sequence ID" value="GAA4993499.1"/>
    <property type="molecule type" value="Genomic_DNA"/>
</dbReference>
<accession>A0ABP9IB56</accession>
<evidence type="ECO:0000256" key="2">
    <source>
        <dbReference type="SAM" id="MobiDB-lite"/>
    </source>
</evidence>
<evidence type="ECO:0000259" key="3">
    <source>
        <dbReference type="Pfam" id="PF02342"/>
    </source>
</evidence>
<dbReference type="InterPro" id="IPR051324">
    <property type="entry name" value="Stress/Tellurium_Resist"/>
</dbReference>
<name>A0ABP9IB56_9ACTN</name>
<evidence type="ECO:0000256" key="1">
    <source>
        <dbReference type="ARBA" id="ARBA00008775"/>
    </source>
</evidence>